<reference evidence="1 2" key="1">
    <citation type="submission" date="2021-03" db="EMBL/GenBank/DDBJ databases">
        <title>Aliifodinibius sp. nov., a new bacterium isolated from saline soil.</title>
        <authorList>
            <person name="Galisteo C."/>
            <person name="De La Haba R."/>
            <person name="Sanchez-Porro C."/>
            <person name="Ventosa A."/>
        </authorList>
    </citation>
    <scope>NUCLEOTIDE SEQUENCE [LARGE SCALE GENOMIC DNA]</scope>
    <source>
        <strain evidence="1 2">1BSP15-2V2</strain>
    </source>
</reference>
<keyword evidence="2" id="KW-1185">Reference proteome</keyword>
<organism evidence="1 2">
    <name type="scientific">Fodinibius salsisoli</name>
    <dbReference type="NCBI Taxonomy" id="2820877"/>
    <lineage>
        <taxon>Bacteria</taxon>
        <taxon>Pseudomonadati</taxon>
        <taxon>Balneolota</taxon>
        <taxon>Balneolia</taxon>
        <taxon>Balneolales</taxon>
        <taxon>Balneolaceae</taxon>
        <taxon>Fodinibius</taxon>
    </lineage>
</organism>
<gene>
    <name evidence="1" type="ORF">J6I44_08445</name>
</gene>
<dbReference type="RefSeq" id="WP_265765631.1">
    <property type="nucleotide sequence ID" value="NZ_JAGGJA010000005.1"/>
</dbReference>
<evidence type="ECO:0000313" key="2">
    <source>
        <dbReference type="Proteomes" id="UP001207918"/>
    </source>
</evidence>
<dbReference type="Proteomes" id="UP001207918">
    <property type="component" value="Unassembled WGS sequence"/>
</dbReference>
<sequence>MEKTTQHYFQYPRNLHEIDLATLVSMYRDRGIPKKAKPGEYFACAKTGNLIKEGKWWFGQYYEQKAWDQTLTKGCEGYPLTEVELNILGMAFAVHDEAPKRDYVEQHSGTISKLSYMIANDLKEFGFLSIDDQKRLLITPRGEKALQGVARRIYGKKFHPDMLRINQDDVVRPTIERAPKEDNEQASLF</sequence>
<evidence type="ECO:0000313" key="1">
    <source>
        <dbReference type="EMBL" id="MCW9706884.1"/>
    </source>
</evidence>
<protein>
    <submittedName>
        <fullName evidence="1">Uncharacterized protein</fullName>
    </submittedName>
</protein>
<proteinExistence type="predicted"/>
<accession>A0ABT3PND5</accession>
<comment type="caution">
    <text evidence="1">The sequence shown here is derived from an EMBL/GenBank/DDBJ whole genome shotgun (WGS) entry which is preliminary data.</text>
</comment>
<name>A0ABT3PND5_9BACT</name>
<dbReference type="EMBL" id="JAGGJA010000005">
    <property type="protein sequence ID" value="MCW9706884.1"/>
    <property type="molecule type" value="Genomic_DNA"/>
</dbReference>